<dbReference type="InterPro" id="IPR019756">
    <property type="entry name" value="Pept_S26A_signal_pept_1_Ser-AS"/>
</dbReference>
<evidence type="ECO:0000256" key="5">
    <source>
        <dbReference type="ARBA" id="ARBA00022670"/>
    </source>
</evidence>
<comment type="similarity">
    <text evidence="3 8">Belongs to the peptidase S26 family.</text>
</comment>
<dbReference type="AlphaFoldDB" id="A0A2W1JZC3"/>
<dbReference type="GO" id="GO:0006465">
    <property type="term" value="P:signal peptide processing"/>
    <property type="evidence" value="ECO:0007669"/>
    <property type="project" value="InterPro"/>
</dbReference>
<organism evidence="10 11">
    <name type="scientific">Acaryochloris thomasi RCC1774</name>
    <dbReference type="NCBI Taxonomy" id="1764569"/>
    <lineage>
        <taxon>Bacteria</taxon>
        <taxon>Bacillati</taxon>
        <taxon>Cyanobacteriota</taxon>
        <taxon>Cyanophyceae</taxon>
        <taxon>Acaryochloridales</taxon>
        <taxon>Acaryochloridaceae</taxon>
        <taxon>Acaryochloris</taxon>
        <taxon>Acaryochloris thomasi</taxon>
    </lineage>
</organism>
<dbReference type="GO" id="GO:0005886">
    <property type="term" value="C:plasma membrane"/>
    <property type="evidence" value="ECO:0007669"/>
    <property type="project" value="UniProtKB-SubCell"/>
</dbReference>
<evidence type="ECO:0000256" key="7">
    <source>
        <dbReference type="PIRSR" id="PIRSR600223-1"/>
    </source>
</evidence>
<proteinExistence type="inferred from homology"/>
<evidence type="ECO:0000313" key="10">
    <source>
        <dbReference type="EMBL" id="PZD75282.1"/>
    </source>
</evidence>
<dbReference type="GO" id="GO:0004252">
    <property type="term" value="F:serine-type endopeptidase activity"/>
    <property type="evidence" value="ECO:0007669"/>
    <property type="project" value="InterPro"/>
</dbReference>
<dbReference type="PROSITE" id="PS00501">
    <property type="entry name" value="SPASE_I_1"/>
    <property type="match status" value="1"/>
</dbReference>
<dbReference type="PANTHER" id="PTHR43390">
    <property type="entry name" value="SIGNAL PEPTIDASE I"/>
    <property type="match status" value="1"/>
</dbReference>
<evidence type="ECO:0000256" key="2">
    <source>
        <dbReference type="ARBA" id="ARBA00004401"/>
    </source>
</evidence>
<evidence type="ECO:0000313" key="11">
    <source>
        <dbReference type="Proteomes" id="UP000248857"/>
    </source>
</evidence>
<keyword evidence="5 8" id="KW-0645">Protease</keyword>
<dbReference type="PROSITE" id="PS00761">
    <property type="entry name" value="SPASE_I_3"/>
    <property type="match status" value="1"/>
</dbReference>
<gene>
    <name evidence="10" type="primary">spsB_2</name>
    <name evidence="10" type="ORF">C1752_00260</name>
</gene>
<dbReference type="OrthoDB" id="9802919at2"/>
<dbReference type="CDD" id="cd06530">
    <property type="entry name" value="S26_SPase_I"/>
    <property type="match status" value="1"/>
</dbReference>
<reference evidence="10 11" key="1">
    <citation type="journal article" date="2018" name="Sci. Rep.">
        <title>A novel species of the marine cyanobacterium Acaryochloris with a unique pigment content and lifestyle.</title>
        <authorList>
            <person name="Partensky F."/>
            <person name="Six C."/>
            <person name="Ratin M."/>
            <person name="Garczarek L."/>
            <person name="Vaulot D."/>
            <person name="Probert I."/>
            <person name="Calteau A."/>
            <person name="Gourvil P."/>
            <person name="Marie D."/>
            <person name="Grebert T."/>
            <person name="Bouchier C."/>
            <person name="Le Panse S."/>
            <person name="Gachenot M."/>
            <person name="Rodriguez F."/>
            <person name="Garrido J.L."/>
        </authorList>
    </citation>
    <scope>NUCLEOTIDE SEQUENCE [LARGE SCALE GENOMIC DNA]</scope>
    <source>
        <strain evidence="10 11">RCC1774</strain>
    </source>
</reference>
<evidence type="ECO:0000256" key="3">
    <source>
        <dbReference type="ARBA" id="ARBA00009370"/>
    </source>
</evidence>
<dbReference type="GO" id="GO:0009003">
    <property type="term" value="F:signal peptidase activity"/>
    <property type="evidence" value="ECO:0007669"/>
    <property type="project" value="UniProtKB-EC"/>
</dbReference>
<evidence type="ECO:0000256" key="1">
    <source>
        <dbReference type="ARBA" id="ARBA00000677"/>
    </source>
</evidence>
<comment type="subcellular location">
    <subcellularLocation>
        <location evidence="2">Cell membrane</location>
        <topology evidence="2">Single-pass type II membrane protein</topology>
    </subcellularLocation>
    <subcellularLocation>
        <location evidence="8">Membrane</location>
        <topology evidence="8">Single-pass type II membrane protein</topology>
    </subcellularLocation>
</comment>
<name>A0A2W1JZC3_9CYAN</name>
<dbReference type="Proteomes" id="UP000248857">
    <property type="component" value="Unassembled WGS sequence"/>
</dbReference>
<dbReference type="PRINTS" id="PR00727">
    <property type="entry name" value="LEADERPTASE"/>
</dbReference>
<dbReference type="Gene3D" id="2.10.109.10">
    <property type="entry name" value="Umud Fragment, subunit A"/>
    <property type="match status" value="1"/>
</dbReference>
<protein>
    <recommendedName>
        <fullName evidence="4 8">Signal peptidase I</fullName>
        <ecNumber evidence="4 8">3.4.21.89</ecNumber>
    </recommendedName>
</protein>
<evidence type="ECO:0000256" key="8">
    <source>
        <dbReference type="RuleBase" id="RU362042"/>
    </source>
</evidence>
<dbReference type="EMBL" id="PQWO01000001">
    <property type="protein sequence ID" value="PZD75282.1"/>
    <property type="molecule type" value="Genomic_DNA"/>
</dbReference>
<keyword evidence="11" id="KW-1185">Reference proteome</keyword>
<feature type="domain" description="Peptidase S26" evidence="9">
    <location>
        <begin position="26"/>
        <end position="200"/>
    </location>
</feature>
<dbReference type="RefSeq" id="WP_110984242.1">
    <property type="nucleotide sequence ID" value="NZ_CAWNWM010000001.1"/>
</dbReference>
<dbReference type="PANTHER" id="PTHR43390:SF1">
    <property type="entry name" value="CHLOROPLAST PROCESSING PEPTIDASE"/>
    <property type="match status" value="1"/>
</dbReference>
<comment type="catalytic activity">
    <reaction evidence="1 8">
        <text>Cleavage of hydrophobic, N-terminal signal or leader sequences from secreted and periplasmic proteins.</text>
        <dbReference type="EC" id="3.4.21.89"/>
    </reaction>
</comment>
<dbReference type="InterPro" id="IPR019533">
    <property type="entry name" value="Peptidase_S26"/>
</dbReference>
<keyword evidence="6 8" id="KW-0378">Hydrolase</keyword>
<dbReference type="Pfam" id="PF10502">
    <property type="entry name" value="Peptidase_S26"/>
    <property type="match status" value="1"/>
</dbReference>
<accession>A0A2W1JZC3</accession>
<dbReference type="InterPro" id="IPR019758">
    <property type="entry name" value="Pept_S26A_signal_pept_1_CS"/>
</dbReference>
<evidence type="ECO:0000256" key="4">
    <source>
        <dbReference type="ARBA" id="ARBA00013208"/>
    </source>
</evidence>
<dbReference type="InterPro" id="IPR036286">
    <property type="entry name" value="LexA/Signal_pep-like_sf"/>
</dbReference>
<dbReference type="InterPro" id="IPR000223">
    <property type="entry name" value="Pept_S26A_signal_pept_1"/>
</dbReference>
<dbReference type="EC" id="3.4.21.89" evidence="4 8"/>
<evidence type="ECO:0000256" key="6">
    <source>
        <dbReference type="ARBA" id="ARBA00022801"/>
    </source>
</evidence>
<feature type="active site" evidence="7">
    <location>
        <position position="104"/>
    </location>
</feature>
<evidence type="ECO:0000259" key="9">
    <source>
        <dbReference type="Pfam" id="PF10502"/>
    </source>
</evidence>
<dbReference type="SUPFAM" id="SSF51306">
    <property type="entry name" value="LexA/Signal peptidase"/>
    <property type="match status" value="1"/>
</dbReference>
<comment type="caution">
    <text evidence="10">The sequence shown here is derived from an EMBL/GenBank/DDBJ whole genome shotgun (WGS) entry which is preliminary data.</text>
</comment>
<feature type="active site" evidence="7">
    <location>
        <position position="56"/>
    </location>
</feature>
<dbReference type="NCBIfam" id="TIGR02227">
    <property type="entry name" value="sigpep_I_bact"/>
    <property type="match status" value="1"/>
</dbReference>
<sequence>MSKNSHQQPNSSKTQEINDTEESWWLEAIKTIGLSLFLAFGIRTFVAEARYIPSGSMEPTLQINDRLIIDKVSYDFRKPVRGDIVVFNPTQALKDQGFDDAFIKRIVGVAGDKIEIQDGTVLLNGQPLKELYVANGDDTLVDTCGGGPSGSAPAFLQNPQTIPENSYLVLGDNRHNSYDGRCWGVVADDELVGRAVFRFWPLHRLGTIPEPKVSEPGES</sequence>